<dbReference type="InterPro" id="IPR018445">
    <property type="entry name" value="Put_Phosphate_transp_reg"/>
</dbReference>
<reference evidence="2" key="1">
    <citation type="submission" date="2020-10" db="EMBL/GenBank/DDBJ databases">
        <authorList>
            <person name="Gilroy R."/>
        </authorList>
    </citation>
    <scope>NUCLEOTIDE SEQUENCE</scope>
    <source>
        <strain evidence="2">B2-22910</strain>
    </source>
</reference>
<accession>A0A9D9NFH5</accession>
<dbReference type="Proteomes" id="UP000823603">
    <property type="component" value="Unassembled WGS sequence"/>
</dbReference>
<comment type="similarity">
    <text evidence="1">Belongs to the UPF0111 family.</text>
</comment>
<name>A0A9D9NFH5_9BACT</name>
<dbReference type="AlphaFoldDB" id="A0A9D9NFH5"/>
<evidence type="ECO:0000313" key="3">
    <source>
        <dbReference type="Proteomes" id="UP000823603"/>
    </source>
</evidence>
<dbReference type="InterPro" id="IPR052912">
    <property type="entry name" value="UPF0111_domain"/>
</dbReference>
<dbReference type="PANTHER" id="PTHR37298:SF1">
    <property type="entry name" value="UPF0111 PROTEIN YKAA"/>
    <property type="match status" value="1"/>
</dbReference>
<organism evidence="2 3">
    <name type="scientific">Candidatus Cryptobacteroides faecavium</name>
    <dbReference type="NCBI Taxonomy" id="2840762"/>
    <lineage>
        <taxon>Bacteria</taxon>
        <taxon>Pseudomonadati</taxon>
        <taxon>Bacteroidota</taxon>
        <taxon>Bacteroidia</taxon>
        <taxon>Bacteroidales</taxon>
        <taxon>Candidatus Cryptobacteroides</taxon>
    </lineage>
</organism>
<protein>
    <submittedName>
        <fullName evidence="2">DUF47 family protein</fullName>
    </submittedName>
</protein>
<dbReference type="Gene3D" id="1.20.58.220">
    <property type="entry name" value="Phosphate transport system protein phou homolog 2, domain 2"/>
    <property type="match status" value="1"/>
</dbReference>
<proteinExistence type="inferred from homology"/>
<dbReference type="PANTHER" id="PTHR37298">
    <property type="entry name" value="UPF0111 PROTEIN YKAA"/>
    <property type="match status" value="1"/>
</dbReference>
<evidence type="ECO:0000256" key="1">
    <source>
        <dbReference type="ARBA" id="ARBA00008591"/>
    </source>
</evidence>
<sequence length="217" mass="25038">MKPIKKLRGFFASKTHILPIYTQQVAYIKQASSALVKMTGTSSPEEWKRLEKEVKLCETQGDAMLTEFYEQLYDGIFTPIDRIDLQAIAMNIDEFLDNINDSAKSVLLYLPERIDAQLVELAQYIESETDALKDLVTCLDNVKANFSKLTLLCDRITELEHAADDAYEEYIGFIFQTEKNPIELMKYKNIAEMFENTTDAAKRVSDYVRKMLLRYAE</sequence>
<dbReference type="Pfam" id="PF01865">
    <property type="entry name" value="PhoU_div"/>
    <property type="match status" value="1"/>
</dbReference>
<reference evidence="2" key="2">
    <citation type="journal article" date="2021" name="PeerJ">
        <title>Extensive microbial diversity within the chicken gut microbiome revealed by metagenomics and culture.</title>
        <authorList>
            <person name="Gilroy R."/>
            <person name="Ravi A."/>
            <person name="Getino M."/>
            <person name="Pursley I."/>
            <person name="Horton D.L."/>
            <person name="Alikhan N.F."/>
            <person name="Baker D."/>
            <person name="Gharbi K."/>
            <person name="Hall N."/>
            <person name="Watson M."/>
            <person name="Adriaenssens E.M."/>
            <person name="Foster-Nyarko E."/>
            <person name="Jarju S."/>
            <person name="Secka A."/>
            <person name="Antonio M."/>
            <person name="Oren A."/>
            <person name="Chaudhuri R.R."/>
            <person name="La Ragione R."/>
            <person name="Hildebrand F."/>
            <person name="Pallen M.J."/>
        </authorList>
    </citation>
    <scope>NUCLEOTIDE SEQUENCE</scope>
    <source>
        <strain evidence="2">B2-22910</strain>
    </source>
</reference>
<evidence type="ECO:0000313" key="2">
    <source>
        <dbReference type="EMBL" id="MBO8471796.1"/>
    </source>
</evidence>
<dbReference type="EMBL" id="JADIMB010000123">
    <property type="protein sequence ID" value="MBO8471796.1"/>
    <property type="molecule type" value="Genomic_DNA"/>
</dbReference>
<dbReference type="InterPro" id="IPR038078">
    <property type="entry name" value="PhoU-like_sf"/>
</dbReference>
<comment type="caution">
    <text evidence="2">The sequence shown here is derived from an EMBL/GenBank/DDBJ whole genome shotgun (WGS) entry which is preliminary data.</text>
</comment>
<gene>
    <name evidence="2" type="ORF">IAB82_08395</name>
</gene>